<dbReference type="Pfam" id="PF04773">
    <property type="entry name" value="FecR"/>
    <property type="match status" value="1"/>
</dbReference>
<sequence length="395" mass="45094">MHDERYYNLTIPELVYLIKNFKQQELTPEEHELLEGWLNSDPSNKVIFKRALREDSEAALEFMLGVDVDRKYDEFRRNISSPTAYKEHWRRWSIAACFLLATTLFSVYFLGERQAEKEAKVALDQNKDYFFKDDEVLFVDGQKGHIFKVEPEDAGVYINELSQAAAQMDSDQSGNALSQEQVSKVITPKGKKVQFYLDDGTLIHLNASSELSFYTNLENQDKREVWLNGEAYFEVTHNQSPFIVHTEKESVEVFGTTFNVDGFKNSSYTQVSLIEGSVAVSLNVLGVSEVLSPGKQLTYSGQSASYTLVDVAPEKMAMWLDDLISFHEEDIQSIATKLSRWYDVDFVFDDNPPLSLFTATLSLKEGLPSLLEKLGYTKKVRFEQLANNQIAVKKI</sequence>
<proteinExistence type="predicted"/>
<dbReference type="Proteomes" id="UP000824156">
    <property type="component" value="Unassembled WGS sequence"/>
</dbReference>
<name>A0A9D1WA59_9SPHI</name>
<dbReference type="EMBL" id="DXEZ01000263">
    <property type="protein sequence ID" value="HIX55260.1"/>
    <property type="molecule type" value="Genomic_DNA"/>
</dbReference>
<keyword evidence="1" id="KW-0472">Membrane</keyword>
<evidence type="ECO:0000313" key="4">
    <source>
        <dbReference type="EMBL" id="HIX55260.1"/>
    </source>
</evidence>
<keyword evidence="1" id="KW-0812">Transmembrane</keyword>
<comment type="caution">
    <text evidence="4">The sequence shown here is derived from an EMBL/GenBank/DDBJ whole genome shotgun (WGS) entry which is preliminary data.</text>
</comment>
<dbReference type="GO" id="GO:0016989">
    <property type="term" value="F:sigma factor antagonist activity"/>
    <property type="evidence" value="ECO:0007669"/>
    <property type="project" value="TreeGrafter"/>
</dbReference>
<dbReference type="PANTHER" id="PTHR30273">
    <property type="entry name" value="PERIPLASMIC SIGNAL SENSOR AND SIGMA FACTOR ACTIVATOR FECR-RELATED"/>
    <property type="match status" value="1"/>
</dbReference>
<dbReference type="AlphaFoldDB" id="A0A9D1WA59"/>
<feature type="domain" description="Protein FecR C-terminal" evidence="3">
    <location>
        <begin position="324"/>
        <end position="390"/>
    </location>
</feature>
<protein>
    <submittedName>
        <fullName evidence="4">FecR family protein</fullName>
    </submittedName>
</protein>
<reference evidence="4" key="1">
    <citation type="journal article" date="2021" name="PeerJ">
        <title>Extensive microbial diversity within the chicken gut microbiome revealed by metagenomics and culture.</title>
        <authorList>
            <person name="Gilroy R."/>
            <person name="Ravi A."/>
            <person name="Getino M."/>
            <person name="Pursley I."/>
            <person name="Horton D.L."/>
            <person name="Alikhan N.F."/>
            <person name="Baker D."/>
            <person name="Gharbi K."/>
            <person name="Hall N."/>
            <person name="Watson M."/>
            <person name="Adriaenssens E.M."/>
            <person name="Foster-Nyarko E."/>
            <person name="Jarju S."/>
            <person name="Secka A."/>
            <person name="Antonio M."/>
            <person name="Oren A."/>
            <person name="Chaudhuri R.R."/>
            <person name="La Ragione R."/>
            <person name="Hildebrand F."/>
            <person name="Pallen M.J."/>
        </authorList>
    </citation>
    <scope>NUCLEOTIDE SEQUENCE</scope>
    <source>
        <strain evidence="4">1719</strain>
    </source>
</reference>
<accession>A0A9D1WA59</accession>
<dbReference type="Gene3D" id="2.60.120.1440">
    <property type="match status" value="1"/>
</dbReference>
<organism evidence="4 5">
    <name type="scientific">Candidatus Sphingobacterium stercoripullorum</name>
    <dbReference type="NCBI Taxonomy" id="2838759"/>
    <lineage>
        <taxon>Bacteria</taxon>
        <taxon>Pseudomonadati</taxon>
        <taxon>Bacteroidota</taxon>
        <taxon>Sphingobacteriia</taxon>
        <taxon>Sphingobacteriales</taxon>
        <taxon>Sphingobacteriaceae</taxon>
        <taxon>Sphingobacterium</taxon>
    </lineage>
</organism>
<dbReference type="InterPro" id="IPR006860">
    <property type="entry name" value="FecR"/>
</dbReference>
<reference evidence="4" key="2">
    <citation type="submission" date="2021-04" db="EMBL/GenBank/DDBJ databases">
        <authorList>
            <person name="Gilroy R."/>
        </authorList>
    </citation>
    <scope>NUCLEOTIDE SEQUENCE</scope>
    <source>
        <strain evidence="4">1719</strain>
    </source>
</reference>
<dbReference type="Pfam" id="PF16344">
    <property type="entry name" value="FecR_C"/>
    <property type="match status" value="1"/>
</dbReference>
<evidence type="ECO:0000259" key="3">
    <source>
        <dbReference type="Pfam" id="PF16344"/>
    </source>
</evidence>
<keyword evidence="1" id="KW-1133">Transmembrane helix</keyword>
<evidence type="ECO:0000259" key="2">
    <source>
        <dbReference type="Pfam" id="PF04773"/>
    </source>
</evidence>
<dbReference type="PANTHER" id="PTHR30273:SF2">
    <property type="entry name" value="PROTEIN FECR"/>
    <property type="match status" value="1"/>
</dbReference>
<gene>
    <name evidence="4" type="ORF">H9853_09545</name>
</gene>
<dbReference type="InterPro" id="IPR012373">
    <property type="entry name" value="Ferrdict_sens_TM"/>
</dbReference>
<feature type="domain" description="FecR protein" evidence="2">
    <location>
        <begin position="184"/>
        <end position="278"/>
    </location>
</feature>
<feature type="transmembrane region" description="Helical" evidence="1">
    <location>
        <begin position="92"/>
        <end position="111"/>
    </location>
</feature>
<dbReference type="Gene3D" id="3.55.50.30">
    <property type="match status" value="1"/>
</dbReference>
<dbReference type="InterPro" id="IPR032508">
    <property type="entry name" value="FecR_C"/>
</dbReference>
<evidence type="ECO:0000256" key="1">
    <source>
        <dbReference type="SAM" id="Phobius"/>
    </source>
</evidence>
<evidence type="ECO:0000313" key="5">
    <source>
        <dbReference type="Proteomes" id="UP000824156"/>
    </source>
</evidence>